<dbReference type="Pfam" id="PF08220">
    <property type="entry name" value="HTH_DeoR"/>
    <property type="match status" value="1"/>
</dbReference>
<dbReference type="InterPro" id="IPR037171">
    <property type="entry name" value="NagB/RpiA_transferase-like"/>
</dbReference>
<dbReference type="InterPro" id="IPR001034">
    <property type="entry name" value="DeoR_HTH"/>
</dbReference>
<dbReference type="Proteomes" id="UP000198238">
    <property type="component" value="Chromosome"/>
</dbReference>
<evidence type="ECO:0000256" key="2">
    <source>
        <dbReference type="ARBA" id="ARBA00023015"/>
    </source>
</evidence>
<dbReference type="GO" id="GO:0003700">
    <property type="term" value="F:DNA-binding transcription factor activity"/>
    <property type="evidence" value="ECO:0007669"/>
    <property type="project" value="InterPro"/>
</dbReference>
<dbReference type="PROSITE" id="PS00894">
    <property type="entry name" value="HTH_DEOR_1"/>
    <property type="match status" value="1"/>
</dbReference>
<keyword evidence="1" id="KW-0678">Repressor</keyword>
<organism evidence="5 6">
    <name type="scientific">Neisseria chenwenguii</name>
    <dbReference type="NCBI Taxonomy" id="1853278"/>
    <lineage>
        <taxon>Bacteria</taxon>
        <taxon>Pseudomonadati</taxon>
        <taxon>Pseudomonadota</taxon>
        <taxon>Betaproteobacteria</taxon>
        <taxon>Neisseriales</taxon>
        <taxon>Neisseriaceae</taxon>
        <taxon>Neisseria</taxon>
    </lineage>
</organism>
<dbReference type="InterPro" id="IPR036390">
    <property type="entry name" value="WH_DNA-bd_sf"/>
</dbReference>
<dbReference type="Gene3D" id="1.10.10.10">
    <property type="entry name" value="Winged helix-like DNA-binding domain superfamily/Winged helix DNA-binding domain"/>
    <property type="match status" value="1"/>
</dbReference>
<dbReference type="SUPFAM" id="SSF46785">
    <property type="entry name" value="Winged helix' DNA-binding domain"/>
    <property type="match status" value="1"/>
</dbReference>
<dbReference type="RefSeq" id="WP_089036789.1">
    <property type="nucleotide sequence ID" value="NZ_CP022278.1"/>
</dbReference>
<name>A0A220S3U8_9NEIS</name>
<dbReference type="InterPro" id="IPR018356">
    <property type="entry name" value="Tscrpt_reg_HTH_DeoR_CS"/>
</dbReference>
<dbReference type="InterPro" id="IPR050313">
    <property type="entry name" value="Carb_Metab_HTH_regulators"/>
</dbReference>
<dbReference type="EMBL" id="CP022278">
    <property type="protein sequence ID" value="ASK28097.1"/>
    <property type="molecule type" value="Genomic_DNA"/>
</dbReference>
<evidence type="ECO:0000256" key="1">
    <source>
        <dbReference type="ARBA" id="ARBA00022491"/>
    </source>
</evidence>
<dbReference type="Pfam" id="PF00455">
    <property type="entry name" value="DeoRC"/>
    <property type="match status" value="1"/>
</dbReference>
<evidence type="ECO:0000313" key="5">
    <source>
        <dbReference type="EMBL" id="ASK28097.1"/>
    </source>
</evidence>
<keyword evidence="6" id="KW-1185">Reference proteome</keyword>
<dbReference type="PANTHER" id="PTHR30363">
    <property type="entry name" value="HTH-TYPE TRANSCRIPTIONAL REGULATOR SRLR-RELATED"/>
    <property type="match status" value="1"/>
</dbReference>
<dbReference type="KEGG" id="nei:BG910_10490"/>
<dbReference type="GO" id="GO:0003677">
    <property type="term" value="F:DNA binding"/>
    <property type="evidence" value="ECO:0007669"/>
    <property type="project" value="UniProtKB-KW"/>
</dbReference>
<reference evidence="5 6" key="1">
    <citation type="submission" date="2017-06" db="EMBL/GenBank/DDBJ databases">
        <title>Neisseria chenwenguii sp. nov., isolated from the intestinal contents of Tibetan Plateau Pika in Yushu, Qinghai Province, China.</title>
        <authorList>
            <person name="Zhang G."/>
        </authorList>
    </citation>
    <scope>NUCLEOTIDE SEQUENCE [LARGE SCALE GENOMIC DNA]</scope>
    <source>
        <strain evidence="5 6">10023</strain>
    </source>
</reference>
<dbReference type="SMART" id="SM01134">
    <property type="entry name" value="DeoRC"/>
    <property type="match status" value="1"/>
</dbReference>
<dbReference type="InterPro" id="IPR036388">
    <property type="entry name" value="WH-like_DNA-bd_sf"/>
</dbReference>
<dbReference type="SMART" id="SM00420">
    <property type="entry name" value="HTH_DEOR"/>
    <property type="match status" value="1"/>
</dbReference>
<gene>
    <name evidence="5" type="ORF">BG910_10490</name>
</gene>
<sequence length="264" mass="29373">MKFKIQRHEKIIELVREHHYMSVDALAQALDVTPQTIRRDINLLCENNVLHRYHGGATMGGILESELQQGRRSSQQDEKHTIAQMIAAQIPDNASLFVSIGTTMEAVAAALVKQRKNLRIITNNIYVATVAAARSDYTVIITSGVVRPVDGGITGVATVDFINQFKVDYAILSAHGIEHDGSLFDYDYKEVSVMQAMMANARVRYLGVDHTKFRSNALVRLGNIAEFDKVFTDREPDADMRKILTEAGVKWLVPAAVETAETET</sequence>
<dbReference type="Gene3D" id="3.30.750.70">
    <property type="entry name" value="4-hydroxybutyrate coenzyme like domains"/>
    <property type="match status" value="1"/>
</dbReference>
<keyword evidence="4" id="KW-0804">Transcription</keyword>
<accession>A0A220S3U8</accession>
<dbReference type="PRINTS" id="PR00037">
    <property type="entry name" value="HTHLACR"/>
</dbReference>
<keyword evidence="2" id="KW-0805">Transcription regulation</keyword>
<evidence type="ECO:0000313" key="6">
    <source>
        <dbReference type="Proteomes" id="UP000198238"/>
    </source>
</evidence>
<dbReference type="AlphaFoldDB" id="A0A220S3U8"/>
<dbReference type="PROSITE" id="PS51000">
    <property type="entry name" value="HTH_DEOR_2"/>
    <property type="match status" value="1"/>
</dbReference>
<dbReference type="SUPFAM" id="SSF100950">
    <property type="entry name" value="NagB/RpiA/CoA transferase-like"/>
    <property type="match status" value="1"/>
</dbReference>
<keyword evidence="3" id="KW-0238">DNA-binding</keyword>
<protein>
    <submittedName>
        <fullName evidence="5">DeoR family transcriptional regulator</fullName>
    </submittedName>
</protein>
<evidence type="ECO:0000256" key="3">
    <source>
        <dbReference type="ARBA" id="ARBA00023125"/>
    </source>
</evidence>
<dbReference type="OrthoDB" id="9814815at2"/>
<dbReference type="InterPro" id="IPR014036">
    <property type="entry name" value="DeoR-like_C"/>
</dbReference>
<dbReference type="PANTHER" id="PTHR30363:SF4">
    <property type="entry name" value="GLYCEROL-3-PHOSPHATE REGULON REPRESSOR"/>
    <property type="match status" value="1"/>
</dbReference>
<evidence type="ECO:0000256" key="4">
    <source>
        <dbReference type="ARBA" id="ARBA00023163"/>
    </source>
</evidence>
<proteinExistence type="predicted"/>